<dbReference type="GO" id="GO:0022857">
    <property type="term" value="F:transmembrane transporter activity"/>
    <property type="evidence" value="ECO:0007669"/>
    <property type="project" value="InterPro"/>
</dbReference>
<feature type="transmembrane region" description="Helical" evidence="6">
    <location>
        <begin position="168"/>
        <end position="193"/>
    </location>
</feature>
<feature type="transmembrane region" description="Helical" evidence="6">
    <location>
        <begin position="140"/>
        <end position="162"/>
    </location>
</feature>
<dbReference type="PANTHER" id="PTHR43124:SF3">
    <property type="entry name" value="CHLORAMPHENICOL EFFLUX PUMP RV0191"/>
    <property type="match status" value="1"/>
</dbReference>
<dbReference type="OrthoDB" id="9814237at2"/>
<comment type="subcellular location">
    <subcellularLocation>
        <location evidence="1">Cell membrane</location>
        <topology evidence="1">Multi-pass membrane protein</topology>
    </subcellularLocation>
</comment>
<feature type="transmembrane region" description="Helical" evidence="6">
    <location>
        <begin position="12"/>
        <end position="35"/>
    </location>
</feature>
<evidence type="ECO:0000256" key="3">
    <source>
        <dbReference type="ARBA" id="ARBA00022692"/>
    </source>
</evidence>
<comment type="caution">
    <text evidence="8">The sequence shown here is derived from an EMBL/GenBank/DDBJ whole genome shotgun (WGS) entry which is preliminary data.</text>
</comment>
<evidence type="ECO:0000256" key="4">
    <source>
        <dbReference type="ARBA" id="ARBA00022989"/>
    </source>
</evidence>
<dbReference type="Gene3D" id="1.20.1250.20">
    <property type="entry name" value="MFS general substrate transporter like domains"/>
    <property type="match status" value="1"/>
</dbReference>
<reference evidence="8 9" key="1">
    <citation type="submission" date="2019-07" db="EMBL/GenBank/DDBJ databases">
        <title>Whole genome shotgun sequence of Aeromicrobium flavum NBRC 107625.</title>
        <authorList>
            <person name="Hosoyama A."/>
            <person name="Uohara A."/>
            <person name="Ohji S."/>
            <person name="Ichikawa N."/>
        </authorList>
    </citation>
    <scope>NUCLEOTIDE SEQUENCE [LARGE SCALE GENOMIC DNA]</scope>
    <source>
        <strain evidence="8 9">NBRC 107625</strain>
    </source>
</reference>
<dbReference type="EMBL" id="BJZQ01000006">
    <property type="protein sequence ID" value="GEO89382.1"/>
    <property type="molecule type" value="Genomic_DNA"/>
</dbReference>
<protein>
    <submittedName>
        <fullName evidence="8">Putative permease of the major facilitator superfamily protein</fullName>
    </submittedName>
</protein>
<evidence type="ECO:0000256" key="1">
    <source>
        <dbReference type="ARBA" id="ARBA00004651"/>
    </source>
</evidence>
<evidence type="ECO:0000313" key="8">
    <source>
        <dbReference type="EMBL" id="GEO89382.1"/>
    </source>
</evidence>
<feature type="transmembrane region" description="Helical" evidence="6">
    <location>
        <begin position="81"/>
        <end position="103"/>
    </location>
</feature>
<keyword evidence="5 6" id="KW-0472">Membrane</keyword>
<keyword evidence="2" id="KW-1003">Cell membrane</keyword>
<dbReference type="InterPro" id="IPR020846">
    <property type="entry name" value="MFS_dom"/>
</dbReference>
<dbReference type="RefSeq" id="WP_146827251.1">
    <property type="nucleotide sequence ID" value="NZ_BAAAYQ010000005.1"/>
</dbReference>
<name>A0A512HVA5_9ACTN</name>
<feature type="domain" description="Major facilitator superfamily (MFS) profile" evidence="7">
    <location>
        <begin position="16"/>
        <end position="394"/>
    </location>
</feature>
<accession>A0A512HVA5</accession>
<feature type="transmembrane region" description="Helical" evidence="6">
    <location>
        <begin position="55"/>
        <end position="74"/>
    </location>
</feature>
<sequence length="409" mass="41374">MMTQSSVPSPPRVGLATAALALGTFVIGMTEFVTMGLLPEIGDAVGTTPAETGRIIATYAVGVVLGAPLIVGVATHLPRRALAVAMVLALGVGNLLTAMATSYEALHVTRFLAGLPHAVYFGTAQVLASSLVPAVRQGRAVAMVALGLTVSGVTGVPLATWLGQTTNWRVAFVLIFAVSLVAAVLILVFVPPVPGDRSLNPRSEWSALRRPQVVFGALGALLTASGIFAMYSYVSPLVTDAAGMPRSVVPVAMLLWGLGGVIGGLLAGRIIDAGLIRAVLGGNLVMVVLLIAVSLAVSVPALLLLAIFLVGLAGPPASLGFNVRIMREAGRAQLLGAALTSAAFNASNGLGALVGSWTVLSGLGYGSTGAVGAVITTTGLIVFGLGLLVARRTGRREAPVGELLSTEGP</sequence>
<gene>
    <name evidence="8" type="ORF">AFL01nite_17090</name>
</gene>
<keyword evidence="4 6" id="KW-1133">Transmembrane helix</keyword>
<feature type="transmembrane region" description="Helical" evidence="6">
    <location>
        <begin position="253"/>
        <end position="271"/>
    </location>
</feature>
<dbReference type="PROSITE" id="PS50850">
    <property type="entry name" value="MFS"/>
    <property type="match status" value="1"/>
</dbReference>
<dbReference type="SUPFAM" id="SSF103473">
    <property type="entry name" value="MFS general substrate transporter"/>
    <property type="match status" value="1"/>
</dbReference>
<dbReference type="InterPro" id="IPR036259">
    <property type="entry name" value="MFS_trans_sf"/>
</dbReference>
<dbReference type="InterPro" id="IPR050189">
    <property type="entry name" value="MFS_Efflux_Transporters"/>
</dbReference>
<evidence type="ECO:0000256" key="5">
    <source>
        <dbReference type="ARBA" id="ARBA00023136"/>
    </source>
</evidence>
<dbReference type="GO" id="GO:0005886">
    <property type="term" value="C:plasma membrane"/>
    <property type="evidence" value="ECO:0007669"/>
    <property type="project" value="UniProtKB-SubCell"/>
</dbReference>
<dbReference type="Proteomes" id="UP000321769">
    <property type="component" value="Unassembled WGS sequence"/>
</dbReference>
<dbReference type="AlphaFoldDB" id="A0A512HVA5"/>
<feature type="transmembrane region" description="Helical" evidence="6">
    <location>
        <begin position="334"/>
        <end position="357"/>
    </location>
</feature>
<evidence type="ECO:0000256" key="2">
    <source>
        <dbReference type="ARBA" id="ARBA00022475"/>
    </source>
</evidence>
<feature type="transmembrane region" description="Helical" evidence="6">
    <location>
        <begin position="369"/>
        <end position="390"/>
    </location>
</feature>
<feature type="transmembrane region" description="Helical" evidence="6">
    <location>
        <begin position="303"/>
        <end position="322"/>
    </location>
</feature>
<organism evidence="8 9">
    <name type="scientific">Aeromicrobium flavum</name>
    <dbReference type="NCBI Taxonomy" id="416568"/>
    <lineage>
        <taxon>Bacteria</taxon>
        <taxon>Bacillati</taxon>
        <taxon>Actinomycetota</taxon>
        <taxon>Actinomycetes</taxon>
        <taxon>Propionibacteriales</taxon>
        <taxon>Nocardioidaceae</taxon>
        <taxon>Aeromicrobium</taxon>
    </lineage>
</organism>
<dbReference type="Pfam" id="PF07690">
    <property type="entry name" value="MFS_1"/>
    <property type="match status" value="1"/>
</dbReference>
<feature type="transmembrane region" description="Helical" evidence="6">
    <location>
        <begin position="278"/>
        <end position="297"/>
    </location>
</feature>
<evidence type="ECO:0000259" key="7">
    <source>
        <dbReference type="PROSITE" id="PS50850"/>
    </source>
</evidence>
<feature type="transmembrane region" description="Helical" evidence="6">
    <location>
        <begin position="109"/>
        <end position="128"/>
    </location>
</feature>
<keyword evidence="9" id="KW-1185">Reference proteome</keyword>
<proteinExistence type="predicted"/>
<dbReference type="PANTHER" id="PTHR43124">
    <property type="entry name" value="PURINE EFFLUX PUMP PBUE"/>
    <property type="match status" value="1"/>
</dbReference>
<evidence type="ECO:0000313" key="9">
    <source>
        <dbReference type="Proteomes" id="UP000321769"/>
    </source>
</evidence>
<evidence type="ECO:0000256" key="6">
    <source>
        <dbReference type="SAM" id="Phobius"/>
    </source>
</evidence>
<feature type="transmembrane region" description="Helical" evidence="6">
    <location>
        <begin position="213"/>
        <end position="233"/>
    </location>
</feature>
<dbReference type="CDD" id="cd17324">
    <property type="entry name" value="MFS_NepI_like"/>
    <property type="match status" value="1"/>
</dbReference>
<dbReference type="InterPro" id="IPR011701">
    <property type="entry name" value="MFS"/>
</dbReference>
<keyword evidence="3 6" id="KW-0812">Transmembrane</keyword>